<dbReference type="EMBL" id="ML213590">
    <property type="protein sequence ID" value="TFK45139.1"/>
    <property type="molecule type" value="Genomic_DNA"/>
</dbReference>
<feature type="domain" description="DUF7788" evidence="2">
    <location>
        <begin position="496"/>
        <end position="724"/>
    </location>
</feature>
<organism evidence="3 4">
    <name type="scientific">Crucibulum laeve</name>
    <dbReference type="NCBI Taxonomy" id="68775"/>
    <lineage>
        <taxon>Eukaryota</taxon>
        <taxon>Fungi</taxon>
        <taxon>Dikarya</taxon>
        <taxon>Basidiomycota</taxon>
        <taxon>Agaricomycotina</taxon>
        <taxon>Agaricomycetes</taxon>
        <taxon>Agaricomycetidae</taxon>
        <taxon>Agaricales</taxon>
        <taxon>Agaricineae</taxon>
        <taxon>Nidulariaceae</taxon>
        <taxon>Crucibulum</taxon>
    </lineage>
</organism>
<feature type="domain" description="DUF2828" evidence="1">
    <location>
        <begin position="70"/>
        <end position="494"/>
    </location>
</feature>
<evidence type="ECO:0000313" key="4">
    <source>
        <dbReference type="Proteomes" id="UP000308652"/>
    </source>
</evidence>
<dbReference type="InterPro" id="IPR011205">
    <property type="entry name" value="UCP015417_vWA"/>
</dbReference>
<reference evidence="3 4" key="1">
    <citation type="journal article" date="2019" name="Nat. Ecol. Evol.">
        <title>Megaphylogeny resolves global patterns of mushroom evolution.</title>
        <authorList>
            <person name="Varga T."/>
            <person name="Krizsan K."/>
            <person name="Foldi C."/>
            <person name="Dima B."/>
            <person name="Sanchez-Garcia M."/>
            <person name="Sanchez-Ramirez S."/>
            <person name="Szollosi G.J."/>
            <person name="Szarkandi J.G."/>
            <person name="Papp V."/>
            <person name="Albert L."/>
            <person name="Andreopoulos W."/>
            <person name="Angelini C."/>
            <person name="Antonin V."/>
            <person name="Barry K.W."/>
            <person name="Bougher N.L."/>
            <person name="Buchanan P."/>
            <person name="Buyck B."/>
            <person name="Bense V."/>
            <person name="Catcheside P."/>
            <person name="Chovatia M."/>
            <person name="Cooper J."/>
            <person name="Damon W."/>
            <person name="Desjardin D."/>
            <person name="Finy P."/>
            <person name="Geml J."/>
            <person name="Haridas S."/>
            <person name="Hughes K."/>
            <person name="Justo A."/>
            <person name="Karasinski D."/>
            <person name="Kautmanova I."/>
            <person name="Kiss B."/>
            <person name="Kocsube S."/>
            <person name="Kotiranta H."/>
            <person name="LaButti K.M."/>
            <person name="Lechner B.E."/>
            <person name="Liimatainen K."/>
            <person name="Lipzen A."/>
            <person name="Lukacs Z."/>
            <person name="Mihaltcheva S."/>
            <person name="Morgado L.N."/>
            <person name="Niskanen T."/>
            <person name="Noordeloos M.E."/>
            <person name="Ohm R.A."/>
            <person name="Ortiz-Santana B."/>
            <person name="Ovrebo C."/>
            <person name="Racz N."/>
            <person name="Riley R."/>
            <person name="Savchenko A."/>
            <person name="Shiryaev A."/>
            <person name="Soop K."/>
            <person name="Spirin V."/>
            <person name="Szebenyi C."/>
            <person name="Tomsovsky M."/>
            <person name="Tulloss R.E."/>
            <person name="Uehling J."/>
            <person name="Grigoriev I.V."/>
            <person name="Vagvolgyi C."/>
            <person name="Papp T."/>
            <person name="Martin F.M."/>
            <person name="Miettinen O."/>
            <person name="Hibbett D.S."/>
            <person name="Nagy L.G."/>
        </authorList>
    </citation>
    <scope>NUCLEOTIDE SEQUENCE [LARGE SCALE GENOMIC DNA]</scope>
    <source>
        <strain evidence="3 4">CBS 166.37</strain>
    </source>
</reference>
<dbReference type="InterPro" id="IPR056690">
    <property type="entry name" value="DUF7788"/>
</dbReference>
<dbReference type="InterPro" id="IPR036465">
    <property type="entry name" value="vWFA_dom_sf"/>
</dbReference>
<evidence type="ECO:0000259" key="1">
    <source>
        <dbReference type="Pfam" id="PF11443"/>
    </source>
</evidence>
<dbReference type="Pfam" id="PF11443">
    <property type="entry name" value="DUF2828"/>
    <property type="match status" value="1"/>
</dbReference>
<gene>
    <name evidence="3" type="ORF">BDQ12DRAFT_718239</name>
</gene>
<dbReference type="PIRSF" id="PIRSF015417">
    <property type="entry name" value="T31B5_30_vWA"/>
    <property type="match status" value="1"/>
</dbReference>
<sequence length="736" mass="82947">MSTSTGPTSALSSQIVTLPEIPELYNPSFLDILLPASENTVEVDNDGAQTPTPGNTMMDALKSTAHQTFTQNVAMAYSSTLSATLDAFNGLPVHMPQAELDRLLRDAWREDPELTMRIIWNLRSIHDGKGDKVLFYRVFGWLYRHHPRTAISNLHMLVELVCTRPKKKYGLIHGYWKDLLNILALATTGELDSAAPTFLNTPRLPFTFPKAERPKFTSPEAVTRMTALNKEYIAAQSAGTTRRALENKRYYDRLTARLSDPKFRALYIAVARLFVDRLSQDITLIDQLDALEPDANRFPILTQISLAGKWAPTPGGSHDRVTNISTAVCLLLHNAQVLRDFPSALNASLDPRQQAIILRSFYQRWILTRLRQVLLCPEPLMSANKWTEIRYNRVPSVCMKTNTRHFFKHDPYGFEEYLISVESGKKKISGATLLPHQLVAQVVRLHENAAYVPEGSYKLKELKEFKKKMAETELRVVEAQWKTMINNLRMSGSIENSLAICDVSGSMGSLEGTCTKKKVDPIFPAISLSLVLASLVKSPFNGGFITFSAHPQFVQLDLSKSLYETVTEMSRSQWGMSTDLNAVFLELLLPLAIEKKVKPQDMIKRLFIFSDMQFDQANTTHGYSSMKKKDATKWETNYDIIEKAYKDVGYEVPQIVYWNLMTEGTPTMEVQSDRKGVAMMSGFSPALLKVFMGEAEAAEWQEIGEDGEVNEDQFTPHNVMKKAVMKESFDGLAVVD</sequence>
<dbReference type="AlphaFoldDB" id="A0A5C3MI79"/>
<proteinExistence type="predicted"/>
<evidence type="ECO:0000259" key="2">
    <source>
        <dbReference type="Pfam" id="PF25043"/>
    </source>
</evidence>
<dbReference type="PANTHER" id="PTHR31373">
    <property type="entry name" value="OS06G0652100 PROTEIN"/>
    <property type="match status" value="1"/>
</dbReference>
<evidence type="ECO:0000313" key="3">
    <source>
        <dbReference type="EMBL" id="TFK45139.1"/>
    </source>
</evidence>
<dbReference type="Gene3D" id="3.40.50.410">
    <property type="entry name" value="von Willebrand factor, type A domain"/>
    <property type="match status" value="1"/>
</dbReference>
<dbReference type="Proteomes" id="UP000308652">
    <property type="component" value="Unassembled WGS sequence"/>
</dbReference>
<dbReference type="Pfam" id="PF25043">
    <property type="entry name" value="DUF7788"/>
    <property type="match status" value="1"/>
</dbReference>
<dbReference type="SUPFAM" id="SSF53300">
    <property type="entry name" value="vWA-like"/>
    <property type="match status" value="1"/>
</dbReference>
<dbReference type="OrthoDB" id="1149618at2759"/>
<protein>
    <recommendedName>
        <fullName evidence="5">TROVE domain-containing protein</fullName>
    </recommendedName>
</protein>
<dbReference type="PANTHER" id="PTHR31373:SF27">
    <property type="entry name" value="TROVE DOMAIN-CONTAINING PROTEIN"/>
    <property type="match status" value="1"/>
</dbReference>
<dbReference type="InterPro" id="IPR058580">
    <property type="entry name" value="DUF2828"/>
</dbReference>
<evidence type="ECO:0008006" key="5">
    <source>
        <dbReference type="Google" id="ProtNLM"/>
    </source>
</evidence>
<keyword evidence="4" id="KW-1185">Reference proteome</keyword>
<accession>A0A5C3MI79</accession>
<name>A0A5C3MI79_9AGAR</name>